<evidence type="ECO:0000256" key="8">
    <source>
        <dbReference type="ARBA" id="ARBA00022763"/>
    </source>
</evidence>
<dbReference type="Pfam" id="PF07574">
    <property type="entry name" value="SMC_Nse1"/>
    <property type="match status" value="1"/>
</dbReference>
<evidence type="ECO:0000256" key="9">
    <source>
        <dbReference type="ARBA" id="ARBA00022771"/>
    </source>
</evidence>
<dbReference type="PANTHER" id="PTHR20973">
    <property type="entry name" value="NON-SMC ELEMENT 1-RELATED"/>
    <property type="match status" value="1"/>
</dbReference>
<organism evidence="17 18">
    <name type="scientific">Achlya hypogyna</name>
    <name type="common">Oomycete</name>
    <name type="synonym">Protoachlya hypogyna</name>
    <dbReference type="NCBI Taxonomy" id="1202772"/>
    <lineage>
        <taxon>Eukaryota</taxon>
        <taxon>Sar</taxon>
        <taxon>Stramenopiles</taxon>
        <taxon>Oomycota</taxon>
        <taxon>Saprolegniomycetes</taxon>
        <taxon>Saprolegniales</taxon>
        <taxon>Achlyaceae</taxon>
        <taxon>Achlya</taxon>
    </lineage>
</organism>
<comment type="subcellular location">
    <subcellularLocation>
        <location evidence="2 15">Nucleus</location>
    </subcellularLocation>
</comment>
<evidence type="ECO:0000313" key="18">
    <source>
        <dbReference type="Proteomes" id="UP000243579"/>
    </source>
</evidence>
<evidence type="ECO:0000313" key="17">
    <source>
        <dbReference type="EMBL" id="OQS00498.1"/>
    </source>
</evidence>
<dbReference type="OrthoDB" id="185455at2759"/>
<evidence type="ECO:0000256" key="14">
    <source>
        <dbReference type="ARBA" id="ARBA00023242"/>
    </source>
</evidence>
<sequence>MSEAPKKLVQVLMAHGALAESELKPLVDQIYGRDFSLEEIGDLTSQVAATIQPYSLDIKSTVYDDGNVYYGLINTSNDEITKLSNTFKPWEIVLFRKAIEYIAETDDGELDHHDFLNMREANSTNDVKALLARLYAEKWLAPSMLTDTQATLGPRVFLELAVFLRDMGITQCGVCSSDALQSVRCTTPSCPTRVHESCLAKYERNGRKFKCAPCKKVLR</sequence>
<evidence type="ECO:0000256" key="13">
    <source>
        <dbReference type="ARBA" id="ARBA00023204"/>
    </source>
</evidence>
<dbReference type="AlphaFoldDB" id="A0A1V9ZR49"/>
<comment type="similarity">
    <text evidence="3 15">Belongs to the NSE1 family.</text>
</comment>
<evidence type="ECO:0000259" key="16">
    <source>
        <dbReference type="SMART" id="SM00249"/>
    </source>
</evidence>
<accession>A0A1V9ZR49</accession>
<evidence type="ECO:0000256" key="1">
    <source>
        <dbReference type="ARBA" id="ARBA00000900"/>
    </source>
</evidence>
<proteinExistence type="inferred from homology"/>
<keyword evidence="8 15" id="KW-0227">DNA damage</keyword>
<dbReference type="GO" id="GO:0000724">
    <property type="term" value="P:double-strand break repair via homologous recombination"/>
    <property type="evidence" value="ECO:0007669"/>
    <property type="project" value="TreeGrafter"/>
</dbReference>
<dbReference type="GO" id="GO:0005634">
    <property type="term" value="C:nucleus"/>
    <property type="evidence" value="ECO:0007669"/>
    <property type="project" value="UniProtKB-SubCell"/>
</dbReference>
<evidence type="ECO:0000256" key="4">
    <source>
        <dbReference type="ARBA" id="ARBA00012483"/>
    </source>
</evidence>
<dbReference type="Gene3D" id="3.30.40.10">
    <property type="entry name" value="Zinc/RING finger domain, C3HC4 (zinc finger)"/>
    <property type="match status" value="1"/>
</dbReference>
<dbReference type="Proteomes" id="UP000243579">
    <property type="component" value="Unassembled WGS sequence"/>
</dbReference>
<evidence type="ECO:0000256" key="2">
    <source>
        <dbReference type="ARBA" id="ARBA00004123"/>
    </source>
</evidence>
<keyword evidence="6 15" id="KW-0808">Transferase</keyword>
<evidence type="ECO:0000256" key="5">
    <source>
        <dbReference type="ARBA" id="ARBA00019422"/>
    </source>
</evidence>
<dbReference type="InterPro" id="IPR036388">
    <property type="entry name" value="WH-like_DNA-bd_sf"/>
</dbReference>
<dbReference type="InterPro" id="IPR001965">
    <property type="entry name" value="Znf_PHD"/>
</dbReference>
<keyword evidence="14 15" id="KW-0539">Nucleus</keyword>
<gene>
    <name evidence="17" type="ORF">ACHHYP_20128</name>
</gene>
<evidence type="ECO:0000256" key="7">
    <source>
        <dbReference type="ARBA" id="ARBA00022723"/>
    </source>
</evidence>
<reference evidence="17 18" key="1">
    <citation type="journal article" date="2014" name="Genome Biol. Evol.">
        <title>The secreted proteins of Achlya hypogyna and Thraustotheca clavata identify the ancestral oomycete secretome and reveal gene acquisitions by horizontal gene transfer.</title>
        <authorList>
            <person name="Misner I."/>
            <person name="Blouin N."/>
            <person name="Leonard G."/>
            <person name="Richards T.A."/>
            <person name="Lane C.E."/>
        </authorList>
    </citation>
    <scope>NUCLEOTIDE SEQUENCE [LARGE SCALE GENOMIC DNA]</scope>
    <source>
        <strain evidence="17 18">ATCC 48635</strain>
    </source>
</reference>
<dbReference type="Pfam" id="PF08746">
    <property type="entry name" value="zf-RING-like"/>
    <property type="match status" value="1"/>
</dbReference>
<dbReference type="Gene3D" id="3.90.1150.220">
    <property type="match status" value="1"/>
</dbReference>
<dbReference type="InterPro" id="IPR013083">
    <property type="entry name" value="Znf_RING/FYVE/PHD"/>
</dbReference>
<dbReference type="GO" id="GO:0061630">
    <property type="term" value="F:ubiquitin protein ligase activity"/>
    <property type="evidence" value="ECO:0007669"/>
    <property type="project" value="UniProtKB-EC"/>
</dbReference>
<keyword evidence="13 15" id="KW-0234">DNA repair</keyword>
<evidence type="ECO:0000256" key="15">
    <source>
        <dbReference type="RuleBase" id="RU368018"/>
    </source>
</evidence>
<dbReference type="SMART" id="SM00249">
    <property type="entry name" value="PHD"/>
    <property type="match status" value="1"/>
</dbReference>
<dbReference type="PANTHER" id="PTHR20973:SF0">
    <property type="entry name" value="NON-STRUCTURAL MAINTENANCE OF CHROMOSOMES ELEMENT 1 HOMOLOG"/>
    <property type="match status" value="1"/>
</dbReference>
<dbReference type="InterPro" id="IPR011513">
    <property type="entry name" value="Nse1"/>
</dbReference>
<protein>
    <recommendedName>
        <fullName evidence="5 15">Non-structural maintenance of chromosomes element 1 homolog</fullName>
        <ecNumber evidence="4 15">2.3.2.27</ecNumber>
    </recommendedName>
</protein>
<dbReference type="EC" id="2.3.2.27" evidence="4 15"/>
<dbReference type="InterPro" id="IPR014857">
    <property type="entry name" value="Nse1_RING_C4HC3-type"/>
</dbReference>
<name>A0A1V9ZR49_ACHHY</name>
<dbReference type="STRING" id="1202772.A0A1V9ZR49"/>
<dbReference type="GO" id="GO:0030915">
    <property type="term" value="C:Smc5-Smc6 complex"/>
    <property type="evidence" value="ECO:0007669"/>
    <property type="project" value="UniProtKB-UniRule"/>
</dbReference>
<keyword evidence="18" id="KW-1185">Reference proteome</keyword>
<dbReference type="GO" id="GO:0008270">
    <property type="term" value="F:zinc ion binding"/>
    <property type="evidence" value="ECO:0007669"/>
    <property type="project" value="UniProtKB-KW"/>
</dbReference>
<keyword evidence="11 15" id="KW-0862">Zinc</keyword>
<evidence type="ECO:0000256" key="11">
    <source>
        <dbReference type="ARBA" id="ARBA00022833"/>
    </source>
</evidence>
<keyword evidence="12 15" id="KW-0233">DNA recombination</keyword>
<comment type="caution">
    <text evidence="17">The sequence shown here is derived from an EMBL/GenBank/DDBJ whole genome shotgun (WGS) entry which is preliminary data.</text>
</comment>
<evidence type="ECO:0000256" key="12">
    <source>
        <dbReference type="ARBA" id="ARBA00023172"/>
    </source>
</evidence>
<comment type="subunit">
    <text evidence="15">Component of the Smc5-Smc6 complex.</text>
</comment>
<evidence type="ECO:0000256" key="3">
    <source>
        <dbReference type="ARBA" id="ARBA00010258"/>
    </source>
</evidence>
<comment type="catalytic activity">
    <reaction evidence="1 15">
        <text>S-ubiquitinyl-[E2 ubiquitin-conjugating enzyme]-L-cysteine + [acceptor protein]-L-lysine = [E2 ubiquitin-conjugating enzyme]-L-cysteine + N(6)-ubiquitinyl-[acceptor protein]-L-lysine.</text>
        <dbReference type="EC" id="2.3.2.27"/>
    </reaction>
</comment>
<keyword evidence="9 15" id="KW-0863">Zinc-finger</keyword>
<keyword evidence="7 15" id="KW-0479">Metal-binding</keyword>
<keyword evidence="10 15" id="KW-0833">Ubl conjugation pathway</keyword>
<dbReference type="Gene3D" id="1.10.10.10">
    <property type="entry name" value="Winged helix-like DNA-binding domain superfamily/Winged helix DNA-binding domain"/>
    <property type="match status" value="1"/>
</dbReference>
<evidence type="ECO:0000256" key="10">
    <source>
        <dbReference type="ARBA" id="ARBA00022786"/>
    </source>
</evidence>
<evidence type="ECO:0000256" key="6">
    <source>
        <dbReference type="ARBA" id="ARBA00022679"/>
    </source>
</evidence>
<feature type="domain" description="Zinc finger PHD-type" evidence="16">
    <location>
        <begin position="171"/>
        <end position="215"/>
    </location>
</feature>
<dbReference type="EMBL" id="JNBR01000030">
    <property type="protein sequence ID" value="OQS00498.1"/>
    <property type="molecule type" value="Genomic_DNA"/>
</dbReference>